<dbReference type="SMR" id="A0A067GX19"/>
<comment type="similarity">
    <text evidence="1">Belongs to the 'GDXG' lipolytic enzyme family.</text>
</comment>
<dbReference type="InterPro" id="IPR013094">
    <property type="entry name" value="AB_hydrolase_3"/>
</dbReference>
<evidence type="ECO:0000313" key="3">
    <source>
        <dbReference type="EMBL" id="KDO84253.1"/>
    </source>
</evidence>
<dbReference type="EMBL" id="KK784874">
    <property type="protein sequence ID" value="KDO84253.1"/>
    <property type="molecule type" value="Genomic_DNA"/>
</dbReference>
<keyword evidence="4" id="KW-1185">Reference proteome</keyword>
<dbReference type="STRING" id="2711.A0A067GX19"/>
<proteinExistence type="inferred from homology"/>
<evidence type="ECO:0000256" key="1">
    <source>
        <dbReference type="ARBA" id="ARBA00010515"/>
    </source>
</evidence>
<reference evidence="3 4" key="1">
    <citation type="submission" date="2014-04" db="EMBL/GenBank/DDBJ databases">
        <authorList>
            <consortium name="International Citrus Genome Consortium"/>
            <person name="Gmitter F."/>
            <person name="Chen C."/>
            <person name="Farmerie W."/>
            <person name="Harkins T."/>
            <person name="Desany B."/>
            <person name="Mohiuddin M."/>
            <person name="Kodira C."/>
            <person name="Borodovsky M."/>
            <person name="Lomsadze A."/>
            <person name="Burns P."/>
            <person name="Jenkins J."/>
            <person name="Prochnik S."/>
            <person name="Shu S."/>
            <person name="Chapman J."/>
            <person name="Pitluck S."/>
            <person name="Schmutz J."/>
            <person name="Rokhsar D."/>
        </authorList>
    </citation>
    <scope>NUCLEOTIDE SEQUENCE</scope>
</reference>
<dbReference type="SUPFAM" id="SSF53474">
    <property type="entry name" value="alpha/beta-Hydrolases"/>
    <property type="match status" value="1"/>
</dbReference>
<sequence length="264" mass="29690">MNKHADIEEHFYLETLLTPTLLIIWLLQLDTHTLGLGPSPSLGLYLLSSFWEVALVYPYFWGSDPIDYEAANPNAMASVDRLWSIPATYQDSWAALRWVVSHSNNHGHESWLNEHAGYNLKTLLQLDTHTLGPSPSVGLNLLSLFWGCFGPPILLGGPFVAFLCPSHPDHDDQSLKPVAADAPSLVNLECSRVLVCVAENDLLKERGWLYYQELGRRGWIGVVEIQETQGEDHGFHLYALGNEKAQDMIKRLAAFFNREMPPLL</sequence>
<name>A0A067GX19_CITSI</name>
<dbReference type="Gene3D" id="3.40.50.1820">
    <property type="entry name" value="alpha/beta hydrolase"/>
    <property type="match status" value="1"/>
</dbReference>
<evidence type="ECO:0000313" key="4">
    <source>
        <dbReference type="Proteomes" id="UP000027120"/>
    </source>
</evidence>
<dbReference type="InterPro" id="IPR029058">
    <property type="entry name" value="AB_hydrolase_fold"/>
</dbReference>
<gene>
    <name evidence="3" type="ORF">CISIN_1g041284mg</name>
</gene>
<dbReference type="PANTHER" id="PTHR23024">
    <property type="entry name" value="ARYLACETAMIDE DEACETYLASE"/>
    <property type="match status" value="1"/>
</dbReference>
<dbReference type="Proteomes" id="UP000027120">
    <property type="component" value="Unassembled WGS sequence"/>
</dbReference>
<dbReference type="Pfam" id="PF07859">
    <property type="entry name" value="Abhydrolase_3"/>
    <property type="match status" value="1"/>
</dbReference>
<dbReference type="AlphaFoldDB" id="A0A067GX19"/>
<dbReference type="InterPro" id="IPR050466">
    <property type="entry name" value="Carboxylest/Gibb_receptor"/>
</dbReference>
<feature type="domain" description="Alpha/beta hydrolase fold-3" evidence="2">
    <location>
        <begin position="165"/>
        <end position="236"/>
    </location>
</feature>
<organism evidence="3 4">
    <name type="scientific">Citrus sinensis</name>
    <name type="common">Sweet orange</name>
    <name type="synonym">Citrus aurantium var. sinensis</name>
    <dbReference type="NCBI Taxonomy" id="2711"/>
    <lineage>
        <taxon>Eukaryota</taxon>
        <taxon>Viridiplantae</taxon>
        <taxon>Streptophyta</taxon>
        <taxon>Embryophyta</taxon>
        <taxon>Tracheophyta</taxon>
        <taxon>Spermatophyta</taxon>
        <taxon>Magnoliopsida</taxon>
        <taxon>eudicotyledons</taxon>
        <taxon>Gunneridae</taxon>
        <taxon>Pentapetalae</taxon>
        <taxon>rosids</taxon>
        <taxon>malvids</taxon>
        <taxon>Sapindales</taxon>
        <taxon>Rutaceae</taxon>
        <taxon>Aurantioideae</taxon>
        <taxon>Citrus</taxon>
    </lineage>
</organism>
<accession>A0A067GX19</accession>
<dbReference type="PANTHER" id="PTHR23024:SF644">
    <property type="entry name" value="ALPHA_BETA HYDROLASE FOLD-3 DOMAIN-CONTAINING PROTEIN"/>
    <property type="match status" value="1"/>
</dbReference>
<protein>
    <recommendedName>
        <fullName evidence="2">Alpha/beta hydrolase fold-3 domain-containing protein</fullName>
    </recommendedName>
</protein>
<dbReference type="GO" id="GO:0016787">
    <property type="term" value="F:hydrolase activity"/>
    <property type="evidence" value="ECO:0007669"/>
    <property type="project" value="InterPro"/>
</dbReference>
<evidence type="ECO:0000259" key="2">
    <source>
        <dbReference type="Pfam" id="PF07859"/>
    </source>
</evidence>